<keyword evidence="10" id="KW-1133">Transmembrane helix</keyword>
<evidence type="ECO:0000256" key="1">
    <source>
        <dbReference type="ARBA" id="ARBA00000085"/>
    </source>
</evidence>
<reference evidence="12 13" key="1">
    <citation type="submission" date="2018-07" db="EMBL/GenBank/DDBJ databases">
        <title>Complete genome sequence of Flavobacterium arcticum type strain SM1502T.</title>
        <authorList>
            <person name="Li Y."/>
            <person name="Li D.-D."/>
        </authorList>
    </citation>
    <scope>NUCLEOTIDE SEQUENCE [LARGE SCALE GENOMIC DNA]</scope>
    <source>
        <strain evidence="12 13">SM1502</strain>
    </source>
</reference>
<keyword evidence="9" id="KW-0802">TPR repeat</keyword>
<evidence type="ECO:0000256" key="3">
    <source>
        <dbReference type="ARBA" id="ARBA00022553"/>
    </source>
</evidence>
<feature type="domain" description="Histidine kinase" evidence="11">
    <location>
        <begin position="567"/>
        <end position="652"/>
    </location>
</feature>
<evidence type="ECO:0000256" key="6">
    <source>
        <dbReference type="ARBA" id="ARBA00022777"/>
    </source>
</evidence>
<dbReference type="Gene3D" id="1.20.5.1930">
    <property type="match status" value="1"/>
</dbReference>
<dbReference type="SMART" id="SM00387">
    <property type="entry name" value="HATPase_c"/>
    <property type="match status" value="1"/>
</dbReference>
<dbReference type="CDD" id="cd16917">
    <property type="entry name" value="HATPase_UhpB-NarQ-NarX-like"/>
    <property type="match status" value="1"/>
</dbReference>
<evidence type="ECO:0000313" key="13">
    <source>
        <dbReference type="Proteomes" id="UP000253951"/>
    </source>
</evidence>
<keyword evidence="10" id="KW-0812">Transmembrane</keyword>
<dbReference type="EC" id="2.7.13.3" evidence="2"/>
<dbReference type="InterPro" id="IPR011990">
    <property type="entry name" value="TPR-like_helical_dom_sf"/>
</dbReference>
<dbReference type="InterPro" id="IPR036890">
    <property type="entry name" value="HATPase_C_sf"/>
</dbReference>
<dbReference type="InterPro" id="IPR011712">
    <property type="entry name" value="Sig_transdc_His_kin_sub3_dim/P"/>
</dbReference>
<dbReference type="SMART" id="SM00028">
    <property type="entry name" value="TPR"/>
    <property type="match status" value="5"/>
</dbReference>
<dbReference type="PANTHER" id="PTHR24421:SF10">
    <property type="entry name" value="NITRATE_NITRITE SENSOR PROTEIN NARQ"/>
    <property type="match status" value="1"/>
</dbReference>
<evidence type="ECO:0000256" key="10">
    <source>
        <dbReference type="SAM" id="Phobius"/>
    </source>
</evidence>
<dbReference type="Proteomes" id="UP000253951">
    <property type="component" value="Chromosome"/>
</dbReference>
<keyword evidence="5" id="KW-0547">Nucleotide-binding</keyword>
<gene>
    <name evidence="12" type="ORF">DVK85_01865</name>
</gene>
<dbReference type="InterPro" id="IPR005467">
    <property type="entry name" value="His_kinase_dom"/>
</dbReference>
<feature type="repeat" description="TPR" evidence="9">
    <location>
        <begin position="214"/>
        <end position="247"/>
    </location>
</feature>
<evidence type="ECO:0000256" key="4">
    <source>
        <dbReference type="ARBA" id="ARBA00022679"/>
    </source>
</evidence>
<dbReference type="GO" id="GO:0046983">
    <property type="term" value="F:protein dimerization activity"/>
    <property type="evidence" value="ECO:0007669"/>
    <property type="project" value="InterPro"/>
</dbReference>
<dbReference type="GO" id="GO:0005524">
    <property type="term" value="F:ATP binding"/>
    <property type="evidence" value="ECO:0007669"/>
    <property type="project" value="UniProtKB-KW"/>
</dbReference>
<keyword evidence="4" id="KW-0808">Transferase</keyword>
<proteinExistence type="predicted"/>
<evidence type="ECO:0000256" key="5">
    <source>
        <dbReference type="ARBA" id="ARBA00022741"/>
    </source>
</evidence>
<dbReference type="GO" id="GO:0016020">
    <property type="term" value="C:membrane"/>
    <property type="evidence" value="ECO:0007669"/>
    <property type="project" value="InterPro"/>
</dbReference>
<dbReference type="Gene3D" id="3.30.565.10">
    <property type="entry name" value="Histidine kinase-like ATPase, C-terminal domain"/>
    <property type="match status" value="1"/>
</dbReference>
<dbReference type="PROSITE" id="PS50109">
    <property type="entry name" value="HIS_KIN"/>
    <property type="match status" value="1"/>
</dbReference>
<dbReference type="AlphaFoldDB" id="A0A345H8Y6"/>
<dbReference type="PROSITE" id="PS50005">
    <property type="entry name" value="TPR"/>
    <property type="match status" value="1"/>
</dbReference>
<accession>A0A345H8Y6</accession>
<organism evidence="12 13">
    <name type="scientific">Flavobacterium arcticum</name>
    <dbReference type="NCBI Taxonomy" id="1784713"/>
    <lineage>
        <taxon>Bacteria</taxon>
        <taxon>Pseudomonadati</taxon>
        <taxon>Bacteroidota</taxon>
        <taxon>Flavobacteriia</taxon>
        <taxon>Flavobacteriales</taxon>
        <taxon>Flavobacteriaceae</taxon>
        <taxon>Flavobacterium</taxon>
    </lineage>
</organism>
<keyword evidence="13" id="KW-1185">Reference proteome</keyword>
<dbReference type="Gene3D" id="1.25.40.10">
    <property type="entry name" value="Tetratricopeptide repeat domain"/>
    <property type="match status" value="2"/>
</dbReference>
<dbReference type="KEGG" id="fat:DVK85_01865"/>
<dbReference type="InterPro" id="IPR050482">
    <property type="entry name" value="Sensor_HK_TwoCompSys"/>
</dbReference>
<keyword evidence="8" id="KW-0902">Two-component regulatory system</keyword>
<protein>
    <recommendedName>
        <fullName evidence="2">histidine kinase</fullName>
        <ecNumber evidence="2">2.7.13.3</ecNumber>
    </recommendedName>
</protein>
<dbReference type="EMBL" id="CP031188">
    <property type="protein sequence ID" value="AXG73046.1"/>
    <property type="molecule type" value="Genomic_DNA"/>
</dbReference>
<evidence type="ECO:0000256" key="9">
    <source>
        <dbReference type="PROSITE-ProRule" id="PRU00339"/>
    </source>
</evidence>
<comment type="catalytic activity">
    <reaction evidence="1">
        <text>ATP + protein L-histidine = ADP + protein N-phospho-L-histidine.</text>
        <dbReference type="EC" id="2.7.13.3"/>
    </reaction>
</comment>
<keyword evidence="7" id="KW-0067">ATP-binding</keyword>
<dbReference type="SUPFAM" id="SSF55874">
    <property type="entry name" value="ATPase domain of HSP90 chaperone/DNA topoisomerase II/histidine kinase"/>
    <property type="match status" value="1"/>
</dbReference>
<evidence type="ECO:0000256" key="7">
    <source>
        <dbReference type="ARBA" id="ARBA00022840"/>
    </source>
</evidence>
<dbReference type="InterPro" id="IPR003594">
    <property type="entry name" value="HATPase_dom"/>
</dbReference>
<dbReference type="SUPFAM" id="SSF48452">
    <property type="entry name" value="TPR-like"/>
    <property type="match status" value="2"/>
</dbReference>
<sequence>MLSKTKAGEYLDKSDDAILGSDERQKYVDSAYSKLQSSNLNDSVARYLYTRTIAAYYNLDLYDKSLSVSKDVLRMATEANDTLGMANTMYRIGYTYYTKANNDTAFYYYDQAEKLYLNLNEPGTLGEIILYKAYIYYSIGEYLLCEVEAVKALELLKKDNKTVHIYNCHNLIAAALEEQSDTEEALRYYNDALKYLDNFKNEGYSDASIELYKASCYNNMGGVYVEEKNYKKAISIYNDALKINDLKNRTTSLYAKLLNNLAYAKFKAGDDFMLPELFYESLHIRDSINNQSGIVASNIHLGEYFASKQDTVQALKYLNAAYSTAKDIKSHFDILNSLKLLAELDKDQSLYYSNRYITVNDSLQTKARANREKYARIEYETNKLQDEKEALVKKNSFIIGVSAIVLLFVAAIFIIYYLNSKNKELLLVQEQQKANEEVYHLMNEQQTKIDIARKDEKNRIAMELHDGILNNIYAVRLNLEFINKKSDDESILKRKEFIKELQTVETEIRAVSHDLNKNAMLQQEKSFESILEYMISSQKNSFNTIFEPEIARNIDWDSLSNILKVNIYRVIQEALQNINKYSKADYAKVTVNKDRDNIVIIVTDNGVGFDTQSTKGGIGLKNLNKRALALNGNIEITSQPGDGSIIKVTFPI</sequence>
<keyword evidence="3" id="KW-0597">Phosphoprotein</keyword>
<evidence type="ECO:0000313" key="12">
    <source>
        <dbReference type="EMBL" id="AXG73046.1"/>
    </source>
</evidence>
<dbReference type="PANTHER" id="PTHR24421">
    <property type="entry name" value="NITRATE/NITRITE SENSOR PROTEIN NARX-RELATED"/>
    <property type="match status" value="1"/>
</dbReference>
<dbReference type="InterPro" id="IPR019734">
    <property type="entry name" value="TPR_rpt"/>
</dbReference>
<keyword evidence="6" id="KW-0418">Kinase</keyword>
<feature type="transmembrane region" description="Helical" evidence="10">
    <location>
        <begin position="397"/>
        <end position="418"/>
    </location>
</feature>
<name>A0A345H8Y6_9FLAO</name>
<dbReference type="Pfam" id="PF07730">
    <property type="entry name" value="HisKA_3"/>
    <property type="match status" value="1"/>
</dbReference>
<evidence type="ECO:0000256" key="8">
    <source>
        <dbReference type="ARBA" id="ARBA00023012"/>
    </source>
</evidence>
<dbReference type="Pfam" id="PF02518">
    <property type="entry name" value="HATPase_c"/>
    <property type="match status" value="1"/>
</dbReference>
<evidence type="ECO:0000259" key="11">
    <source>
        <dbReference type="PROSITE" id="PS50109"/>
    </source>
</evidence>
<evidence type="ECO:0000256" key="2">
    <source>
        <dbReference type="ARBA" id="ARBA00012438"/>
    </source>
</evidence>
<dbReference type="PROSITE" id="PS50293">
    <property type="entry name" value="TPR_REGION"/>
    <property type="match status" value="1"/>
</dbReference>
<dbReference type="GO" id="GO:0000155">
    <property type="term" value="F:phosphorelay sensor kinase activity"/>
    <property type="evidence" value="ECO:0007669"/>
    <property type="project" value="InterPro"/>
</dbReference>
<keyword evidence="10" id="KW-0472">Membrane</keyword>